<dbReference type="Proteomes" id="UP001310386">
    <property type="component" value="Unassembled WGS sequence"/>
</dbReference>
<keyword evidence="2" id="KW-1185">Reference proteome</keyword>
<reference evidence="1" key="1">
    <citation type="submission" date="2023-12" db="EMBL/GenBank/DDBJ databases">
        <title>Fervidustalea candida gen. nov., sp. nov., a novel member of the family Paenibacillaceae isolated from a geothermal area.</title>
        <authorList>
            <person name="Li W.-J."/>
            <person name="Jiao J.-Y."/>
            <person name="Chen Y."/>
        </authorList>
    </citation>
    <scope>NUCLEOTIDE SEQUENCE</scope>
    <source>
        <strain evidence="1">SYSU GA230002</strain>
    </source>
</reference>
<comment type="caution">
    <text evidence="1">The sequence shown here is derived from an EMBL/GenBank/DDBJ whole genome shotgun (WGS) entry which is preliminary data.</text>
</comment>
<dbReference type="InterPro" id="IPR006498">
    <property type="entry name" value="Tail_tube"/>
</dbReference>
<organism evidence="1 2">
    <name type="scientific">Ferviditalea candida</name>
    <dbReference type="NCBI Taxonomy" id="3108399"/>
    <lineage>
        <taxon>Bacteria</taxon>
        <taxon>Bacillati</taxon>
        <taxon>Bacillota</taxon>
        <taxon>Bacilli</taxon>
        <taxon>Bacillales</taxon>
        <taxon>Paenibacillaceae</taxon>
        <taxon>Ferviditalea</taxon>
    </lineage>
</organism>
<accession>A0ABU5ZKP0</accession>
<evidence type="ECO:0000313" key="1">
    <source>
        <dbReference type="EMBL" id="MEB3103084.1"/>
    </source>
</evidence>
<dbReference type="RefSeq" id="WP_371755211.1">
    <property type="nucleotide sequence ID" value="NZ_JAYJLD010000027.1"/>
</dbReference>
<proteinExistence type="predicted"/>
<protein>
    <submittedName>
        <fullName evidence="1">Phage major tail tube protein</fullName>
    </submittedName>
</protein>
<name>A0ABU5ZKP0_9BACL</name>
<dbReference type="EMBL" id="JAYJLD010000027">
    <property type="protein sequence ID" value="MEB3103084.1"/>
    <property type="molecule type" value="Genomic_DNA"/>
</dbReference>
<gene>
    <name evidence="1" type="ORF">VF724_15615</name>
</gene>
<sequence>MKFSNKTIQYKLKATDQNGRMMLIDDSSDLQLPSIEKLSDTIKGAGIMGEIDWPTFGQLGSMTFTVNNRADSGQYAILSRPGEIKFEVVWVTDVLDSNNVKIGLQQNKVFMTGASKKYDMGKLEVNAAADGSSDFEIFYIRKVVDGKEVLLIDKFNYKYVVNGVDFYAQLRTALQ</sequence>
<evidence type="ECO:0000313" key="2">
    <source>
        <dbReference type="Proteomes" id="UP001310386"/>
    </source>
</evidence>
<dbReference type="Pfam" id="PF04985">
    <property type="entry name" value="Phage_tube"/>
    <property type="match status" value="1"/>
</dbReference>